<keyword evidence="2" id="KW-0479">Metal-binding</keyword>
<dbReference type="PANTHER" id="PTHR46470">
    <property type="entry name" value="N-ACYLNEURAMINATE-9-PHOSPHATASE"/>
    <property type="match status" value="1"/>
</dbReference>
<dbReference type="Proteomes" id="UP000001551">
    <property type="component" value="Chromosome"/>
</dbReference>
<dbReference type="GO" id="GO:0016791">
    <property type="term" value="F:phosphatase activity"/>
    <property type="evidence" value="ECO:0007669"/>
    <property type="project" value="TreeGrafter"/>
</dbReference>
<accession>E6U8L6</accession>
<dbReference type="SUPFAM" id="SSF56784">
    <property type="entry name" value="HAD-like"/>
    <property type="match status" value="1"/>
</dbReference>
<dbReference type="Pfam" id="PF00702">
    <property type="entry name" value="Hydrolase"/>
    <property type="match status" value="1"/>
</dbReference>
<name>E6U8L6_ETHHY</name>
<dbReference type="KEGG" id="eha:Ethha_0422"/>
<reference evidence="5 6" key="1">
    <citation type="submission" date="2010-12" db="EMBL/GenBank/DDBJ databases">
        <title>Complete sequence of Ethanoligenens harbinense YUAN-3.</title>
        <authorList>
            <person name="Lucas S."/>
            <person name="Copeland A."/>
            <person name="Lapidus A."/>
            <person name="Cheng J.-F."/>
            <person name="Bruce D."/>
            <person name="Goodwin L."/>
            <person name="Pitluck S."/>
            <person name="Chertkov O."/>
            <person name="Misra M."/>
            <person name="Detter J.C."/>
            <person name="Han C."/>
            <person name="Tapia R."/>
            <person name="Land M."/>
            <person name="Hauser L."/>
            <person name="Jeffries C."/>
            <person name="Kyrpides N."/>
            <person name="Ivanova N."/>
            <person name="Mikhailova N."/>
            <person name="Wang A."/>
            <person name="Mouttaki H."/>
            <person name="He Z."/>
            <person name="Zhou J."/>
            <person name="Hemme C.L."/>
            <person name="Woyke T."/>
        </authorList>
    </citation>
    <scope>NUCLEOTIDE SEQUENCE [LARGE SCALE GENOMIC DNA]</scope>
    <source>
        <strain evidence="6">DSM 18485 / JCM 12961 / CGMCC 1.5033 / YUAN-3</strain>
    </source>
</reference>
<dbReference type="NCBIfam" id="TIGR01549">
    <property type="entry name" value="HAD-SF-IA-v1"/>
    <property type="match status" value="1"/>
</dbReference>
<sequence>MPKPKAVIFDLDDTLIERRAMMEVFAPLFLHRYFPHAAGAEYDRIYETFLRMDDGGNTARPGLFHLFHDALGITERPSDRELLDFWNEHFADHTVPVPGAEDCLHALKADGCLLGMITNGNPVLQNHKIDHTGFRGLFDNILVSGTFGCDKPDPRIFRASLDALGITADEAIYIGDNLTNDIYGAHGAGMQAVWANYSGRVNTTEFRPDYEIHAVLELLTLNLD</sequence>
<dbReference type="Gene3D" id="3.40.50.1000">
    <property type="entry name" value="HAD superfamily/HAD-like"/>
    <property type="match status" value="1"/>
</dbReference>
<evidence type="ECO:0000256" key="4">
    <source>
        <dbReference type="ARBA" id="ARBA00022842"/>
    </source>
</evidence>
<dbReference type="Gene3D" id="1.10.150.520">
    <property type="match status" value="1"/>
</dbReference>
<dbReference type="InterPro" id="IPR036412">
    <property type="entry name" value="HAD-like_sf"/>
</dbReference>
<keyword evidence="6" id="KW-1185">Reference proteome</keyword>
<gene>
    <name evidence="5" type="ordered locus">Ethha_0422</name>
</gene>
<evidence type="ECO:0000313" key="5">
    <source>
        <dbReference type="EMBL" id="ADU26007.1"/>
    </source>
</evidence>
<dbReference type="AlphaFoldDB" id="E6U8L6"/>
<dbReference type="InterPro" id="IPR051400">
    <property type="entry name" value="HAD-like_hydrolase"/>
</dbReference>
<dbReference type="InterPro" id="IPR023214">
    <property type="entry name" value="HAD_sf"/>
</dbReference>
<dbReference type="RefSeq" id="WP_013484388.1">
    <property type="nucleotide sequence ID" value="NC_014828.1"/>
</dbReference>
<evidence type="ECO:0000313" key="6">
    <source>
        <dbReference type="Proteomes" id="UP000001551"/>
    </source>
</evidence>
<dbReference type="STRING" id="663278.Ethha_0422"/>
<evidence type="ECO:0000256" key="3">
    <source>
        <dbReference type="ARBA" id="ARBA00022801"/>
    </source>
</evidence>
<comment type="cofactor">
    <cofactor evidence="1">
        <name>Mg(2+)</name>
        <dbReference type="ChEBI" id="CHEBI:18420"/>
    </cofactor>
</comment>
<dbReference type="InterPro" id="IPR006439">
    <property type="entry name" value="HAD-SF_hydro_IA"/>
</dbReference>
<dbReference type="HOGENOM" id="CLU_045011_8_3_9"/>
<keyword evidence="3 5" id="KW-0378">Hydrolase</keyword>
<dbReference type="SFLD" id="SFLDS00003">
    <property type="entry name" value="Haloacid_Dehalogenase"/>
    <property type="match status" value="1"/>
</dbReference>
<dbReference type="SFLD" id="SFLDG01129">
    <property type="entry name" value="C1.5:_HAD__Beta-PGM__Phosphata"/>
    <property type="match status" value="1"/>
</dbReference>
<protein>
    <submittedName>
        <fullName evidence="5">HAD-superfamily hydrolase, subfamily IA, variant 3</fullName>
    </submittedName>
</protein>
<dbReference type="PANTHER" id="PTHR46470:SF2">
    <property type="entry name" value="GLYCERALDEHYDE 3-PHOSPHATE PHOSPHATASE"/>
    <property type="match status" value="1"/>
</dbReference>
<proteinExistence type="predicted"/>
<dbReference type="eggNOG" id="COG1011">
    <property type="taxonomic scope" value="Bacteria"/>
</dbReference>
<evidence type="ECO:0000256" key="1">
    <source>
        <dbReference type="ARBA" id="ARBA00001946"/>
    </source>
</evidence>
<keyword evidence="4" id="KW-0460">Magnesium</keyword>
<dbReference type="PRINTS" id="PR00413">
    <property type="entry name" value="HADHALOGNASE"/>
</dbReference>
<dbReference type="EMBL" id="CP002400">
    <property type="protein sequence ID" value="ADU26007.1"/>
    <property type="molecule type" value="Genomic_DNA"/>
</dbReference>
<dbReference type="GO" id="GO:0044281">
    <property type="term" value="P:small molecule metabolic process"/>
    <property type="evidence" value="ECO:0007669"/>
    <property type="project" value="UniProtKB-ARBA"/>
</dbReference>
<dbReference type="GO" id="GO:0046872">
    <property type="term" value="F:metal ion binding"/>
    <property type="evidence" value="ECO:0007669"/>
    <property type="project" value="UniProtKB-KW"/>
</dbReference>
<dbReference type="NCBIfam" id="TIGR01509">
    <property type="entry name" value="HAD-SF-IA-v3"/>
    <property type="match status" value="1"/>
</dbReference>
<evidence type="ECO:0000256" key="2">
    <source>
        <dbReference type="ARBA" id="ARBA00022723"/>
    </source>
</evidence>
<organism evidence="5 6">
    <name type="scientific">Ethanoligenens harbinense (strain DSM 18485 / JCM 12961 / CGMCC 1.5033 / YUAN-3)</name>
    <dbReference type="NCBI Taxonomy" id="663278"/>
    <lineage>
        <taxon>Bacteria</taxon>
        <taxon>Bacillati</taxon>
        <taxon>Bacillota</taxon>
        <taxon>Clostridia</taxon>
        <taxon>Eubacteriales</taxon>
        <taxon>Oscillospiraceae</taxon>
        <taxon>Ethanoligenens</taxon>
    </lineage>
</organism>